<evidence type="ECO:0000256" key="1">
    <source>
        <dbReference type="ARBA" id="ARBA00004115"/>
    </source>
</evidence>
<name>A0A8B7P9T7_HYAAZ</name>
<keyword evidence="9 11" id="KW-0472">Membrane</keyword>
<proteinExistence type="inferred from homology"/>
<feature type="transmembrane region" description="Helical" evidence="11">
    <location>
        <begin position="900"/>
        <end position="921"/>
    </location>
</feature>
<dbReference type="InterPro" id="IPR011678">
    <property type="entry name" value="EMC1_C"/>
</dbReference>
<keyword evidence="15" id="KW-1185">Reference proteome</keyword>
<dbReference type="InterPro" id="IPR015943">
    <property type="entry name" value="WD40/YVTN_repeat-like_dom_sf"/>
</dbReference>
<keyword evidence="7" id="KW-0256">Endoplasmic reticulum</keyword>
<dbReference type="KEGG" id="hazt:108678843"/>
<dbReference type="InterPro" id="IPR011047">
    <property type="entry name" value="Quinoprotein_ADH-like_sf"/>
</dbReference>
<dbReference type="InterPro" id="IPR026895">
    <property type="entry name" value="EMC1"/>
</dbReference>
<evidence type="ECO:0000259" key="14">
    <source>
        <dbReference type="Pfam" id="PF25293"/>
    </source>
</evidence>
<evidence type="ECO:0000313" key="15">
    <source>
        <dbReference type="Proteomes" id="UP000694843"/>
    </source>
</evidence>
<evidence type="ECO:0000313" key="16">
    <source>
        <dbReference type="RefSeq" id="XP_018022828.1"/>
    </source>
</evidence>
<keyword evidence="5 11" id="KW-0812">Transmembrane</keyword>
<dbReference type="CTD" id="23065"/>
<dbReference type="Pfam" id="PF25293">
    <property type="entry name" value="Beta-prop_EMC1_N"/>
    <property type="match status" value="1"/>
</dbReference>
<evidence type="ECO:0000259" key="13">
    <source>
        <dbReference type="Pfam" id="PF07774"/>
    </source>
</evidence>
<sequence>MEKLLLALLILVSIALPSSSLHEDQIGKFDWIQRGIGSVHLAQFDESGSADGGPARRLVVATQHNVLAVLNTKNGEIMWRHVLPIGATGTIESLNVQEGKAVIVSDNPPLLRSFDVLSGTLIKEVPLKLHYKPDSLYGKRLVQHDSSSVTVAHLTSNTAEITRFSNLKTGAQEWQHSISQPWISSESQCGLTEVSLTCVDASLGLVLSLPFSRLGKTTGKEPQFISTSLESIGLSVAVTSDDDADCKFRSIPITLQNVHGSPRHLLITSGESSSVLQVGSDGSVTPVKEAGASSGAVSVVDVTQADDAVIYRALHHKQAIRISGFSLALGTELVSRSLQFSVGAEAAVRMLVVQQYQRRGDGEVAVRALVVMHDDSVHLVASPGVLWLREEALASVLAVEAVDLPIPASSVSMHDHMAQRAGVLHSLVHRVMLQGSELLSWLAELLEDSLSPSHSSPDSPPALYRDEFNIHKLLIIATASGKIFGMDNLSGALVWSEYLPSIQPLPSDKLLLFLQRSVAHFPHPPQMVLVAMHKDSCRGVVHTFNPLTGEPTGKGLEFLPYRISQASMLAQNDQQFIKPLLVVDTSLGVHAFPSGTELSVVLPHKDVLYIATRNSTHITGHSLRSSTKESLKLTPLWSQHFPPGTIEGVYTKRPGDKVHSAGRVMADRSVLYKYTNPNLAVVVARGLDHINENLLGVYLVDLVSGAVVDWISHSRVSGPVHVIHSENWVVYTYYHDRNRRHELHSLELFEGPSQANATAFSSLAGAQRPPLVERQAYILPFGVQASAHTITEKSITTKCLLLALDTGGIAQVARWLVDPRRPMSGGGPREEGLVQYMPEVHLPSTDIISYNQTLPRVSGIYSAPTGLESTSIVFVYGLDLFFSRVFPSKMFDMLKDDFDYVLIAGALLGLVAAALITRKLAQRKALYHQWK</sequence>
<feature type="chain" id="PRO_5034901332" description="ER membrane protein complex subunit 1" evidence="12">
    <location>
        <begin position="21"/>
        <end position="931"/>
    </location>
</feature>
<reference evidence="16" key="1">
    <citation type="submission" date="2025-08" db="UniProtKB">
        <authorList>
            <consortium name="RefSeq"/>
        </authorList>
    </citation>
    <scope>IDENTIFICATION</scope>
    <source>
        <tissue evidence="16">Whole organism</tissue>
    </source>
</reference>
<protein>
    <recommendedName>
        <fullName evidence="4">ER membrane protein complex subunit 1</fullName>
    </recommendedName>
</protein>
<evidence type="ECO:0000256" key="11">
    <source>
        <dbReference type="SAM" id="Phobius"/>
    </source>
</evidence>
<dbReference type="InterPro" id="IPR058545">
    <property type="entry name" value="Beta-prop_EMC1_1st"/>
</dbReference>
<accession>A0A8B7P9T7</accession>
<dbReference type="SUPFAM" id="SSF50998">
    <property type="entry name" value="Quinoprotein alcohol dehydrogenase-like"/>
    <property type="match status" value="1"/>
</dbReference>
<dbReference type="OrthoDB" id="28092at2759"/>
<dbReference type="Pfam" id="PF07774">
    <property type="entry name" value="EMC1_C"/>
    <property type="match status" value="1"/>
</dbReference>
<gene>
    <name evidence="16" type="primary">LOC108678843</name>
</gene>
<dbReference type="PANTHER" id="PTHR21573:SF0">
    <property type="entry name" value="ER MEMBRANE PROTEIN COMPLEX SUBUNIT 1"/>
    <property type="match status" value="1"/>
</dbReference>
<evidence type="ECO:0000256" key="4">
    <source>
        <dbReference type="ARBA" id="ARBA00020824"/>
    </source>
</evidence>
<keyword evidence="8 11" id="KW-1133">Transmembrane helix</keyword>
<comment type="similarity">
    <text evidence="2">Belongs to the EMC1 family.</text>
</comment>
<feature type="domain" description="ER membrane protein complex subunit 1 C-terminal" evidence="13">
    <location>
        <begin position="725"/>
        <end position="930"/>
    </location>
</feature>
<feature type="signal peptide" evidence="12">
    <location>
        <begin position="1"/>
        <end position="20"/>
    </location>
</feature>
<evidence type="ECO:0000256" key="5">
    <source>
        <dbReference type="ARBA" id="ARBA00022692"/>
    </source>
</evidence>
<comment type="subcellular location">
    <subcellularLocation>
        <location evidence="1">Endoplasmic reticulum membrane</location>
        <topology evidence="1">Single-pass type I membrane protein</topology>
    </subcellularLocation>
</comment>
<dbReference type="GO" id="GO:0034975">
    <property type="term" value="P:protein folding in endoplasmic reticulum"/>
    <property type="evidence" value="ECO:0007669"/>
    <property type="project" value="TreeGrafter"/>
</dbReference>
<dbReference type="Proteomes" id="UP000694843">
    <property type="component" value="Unplaced"/>
</dbReference>
<evidence type="ECO:0000256" key="6">
    <source>
        <dbReference type="ARBA" id="ARBA00022729"/>
    </source>
</evidence>
<evidence type="ECO:0000256" key="10">
    <source>
        <dbReference type="ARBA" id="ARBA00023180"/>
    </source>
</evidence>
<dbReference type="RefSeq" id="XP_018022828.1">
    <property type="nucleotide sequence ID" value="XM_018167339.2"/>
</dbReference>
<evidence type="ECO:0000256" key="2">
    <source>
        <dbReference type="ARBA" id="ARBA00007904"/>
    </source>
</evidence>
<evidence type="ECO:0000256" key="7">
    <source>
        <dbReference type="ARBA" id="ARBA00022824"/>
    </source>
</evidence>
<dbReference type="GeneID" id="108678843"/>
<evidence type="ECO:0000256" key="3">
    <source>
        <dbReference type="ARBA" id="ARBA00011276"/>
    </source>
</evidence>
<organism evidence="15 16">
    <name type="scientific">Hyalella azteca</name>
    <name type="common">Amphipod</name>
    <dbReference type="NCBI Taxonomy" id="294128"/>
    <lineage>
        <taxon>Eukaryota</taxon>
        <taxon>Metazoa</taxon>
        <taxon>Ecdysozoa</taxon>
        <taxon>Arthropoda</taxon>
        <taxon>Crustacea</taxon>
        <taxon>Multicrustacea</taxon>
        <taxon>Malacostraca</taxon>
        <taxon>Eumalacostraca</taxon>
        <taxon>Peracarida</taxon>
        <taxon>Amphipoda</taxon>
        <taxon>Senticaudata</taxon>
        <taxon>Talitrida</taxon>
        <taxon>Talitroidea</taxon>
        <taxon>Hyalellidae</taxon>
        <taxon>Hyalella</taxon>
    </lineage>
</organism>
<evidence type="ECO:0000256" key="9">
    <source>
        <dbReference type="ARBA" id="ARBA00023136"/>
    </source>
</evidence>
<keyword evidence="10" id="KW-0325">Glycoprotein</keyword>
<keyword evidence="6 12" id="KW-0732">Signal</keyword>
<dbReference type="PANTHER" id="PTHR21573">
    <property type="entry name" value="ER MEMBRANE PROTEIN COMPLEX SUBUNIT 1"/>
    <property type="match status" value="1"/>
</dbReference>
<evidence type="ECO:0000256" key="8">
    <source>
        <dbReference type="ARBA" id="ARBA00022989"/>
    </source>
</evidence>
<feature type="domain" description="EMC1 first beta-propeller" evidence="14">
    <location>
        <begin position="21"/>
        <end position="179"/>
    </location>
</feature>
<dbReference type="AlphaFoldDB" id="A0A8B7P9T7"/>
<evidence type="ECO:0000256" key="12">
    <source>
        <dbReference type="SAM" id="SignalP"/>
    </source>
</evidence>
<dbReference type="Gene3D" id="2.130.10.10">
    <property type="entry name" value="YVTN repeat-like/Quinoprotein amine dehydrogenase"/>
    <property type="match status" value="1"/>
</dbReference>
<dbReference type="GO" id="GO:0072546">
    <property type="term" value="C:EMC complex"/>
    <property type="evidence" value="ECO:0007669"/>
    <property type="project" value="InterPro"/>
</dbReference>
<dbReference type="OMA" id="RITMQIC"/>
<comment type="subunit">
    <text evidence="3">Component of the ER membrane protein complex (EMC).</text>
</comment>